<dbReference type="Proteomes" id="UP000254893">
    <property type="component" value="Unassembled WGS sequence"/>
</dbReference>
<evidence type="ECO:0000313" key="2">
    <source>
        <dbReference type="Proteomes" id="UP000254893"/>
    </source>
</evidence>
<accession>A0A380CEQ5</accession>
<evidence type="ECO:0008006" key="3">
    <source>
        <dbReference type="Google" id="ProtNLM"/>
    </source>
</evidence>
<protein>
    <recommendedName>
        <fullName evidence="3">Phage major capsid protein E</fullName>
    </recommendedName>
</protein>
<name>A0A380CEQ5_SPHSI</name>
<evidence type="ECO:0000313" key="1">
    <source>
        <dbReference type="EMBL" id="SUJ19149.1"/>
    </source>
</evidence>
<proteinExistence type="predicted"/>
<dbReference type="EMBL" id="UGYW01000002">
    <property type="protein sequence ID" value="SUJ19149.1"/>
    <property type="molecule type" value="Genomic_DNA"/>
</dbReference>
<dbReference type="InterPro" id="IPR053738">
    <property type="entry name" value="Lambda_capsid_assembly"/>
</dbReference>
<sequence>MEFQRSELIQFLANEGITPEVMLENAESRFAPLFFPRFFRTLDPTVSLEYETLIDNETLEAMATVGSRDSEYPLHSRQGLEKLKGEVPPIFVRRKFNAQELRNLEIILGSNALGLPERLRQAMAREVDDYVYSRNAVLRRLDAMVKQAVFNGTVSITLANNPNGVVFEVPLVGADNRVNALADWDLPATNIVADFEAIRLKTLVTGVPFDRVLISESKWYKIINNTSLQNLLKGFFNPGSNARYAFTLENINAVLTANRFPVFEVVSDLAYVQTDGVKAATTTINVDNAVFIPSGDLGVIHNALADEQITPVENVTYLTSDGVLLSRWRERKPLAEITEGVYNAFPGLTQAKNIFILNTKGA</sequence>
<dbReference type="RefSeq" id="WP_115170577.1">
    <property type="nucleotide sequence ID" value="NZ_UGYW01000002.1"/>
</dbReference>
<dbReference type="AlphaFoldDB" id="A0A380CEQ5"/>
<gene>
    <name evidence="1" type="ORF">NCTC11388_02838</name>
</gene>
<reference evidence="1 2" key="1">
    <citation type="submission" date="2018-06" db="EMBL/GenBank/DDBJ databases">
        <authorList>
            <consortium name="Pathogen Informatics"/>
            <person name="Doyle S."/>
        </authorList>
    </citation>
    <scope>NUCLEOTIDE SEQUENCE [LARGE SCALE GENOMIC DNA]</scope>
    <source>
        <strain evidence="1 2">NCTC11388</strain>
    </source>
</reference>
<dbReference type="Gene3D" id="3.90.1690.10">
    <property type="entry name" value="phage-related protein like domain"/>
    <property type="match status" value="1"/>
</dbReference>
<organism evidence="1 2">
    <name type="scientific">Sphingobacterium spiritivorum</name>
    <name type="common">Flavobacterium spiritivorum</name>
    <dbReference type="NCBI Taxonomy" id="258"/>
    <lineage>
        <taxon>Bacteria</taxon>
        <taxon>Pseudomonadati</taxon>
        <taxon>Bacteroidota</taxon>
        <taxon>Sphingobacteriia</taxon>
        <taxon>Sphingobacteriales</taxon>
        <taxon>Sphingobacteriaceae</taxon>
        <taxon>Sphingobacterium</taxon>
    </lineage>
</organism>